<reference evidence="2" key="1">
    <citation type="journal article" date="2019" name="Sci. Rep.">
        <title>Draft genome of Tanacetum cinerariifolium, the natural source of mosquito coil.</title>
        <authorList>
            <person name="Yamashiro T."/>
            <person name="Shiraishi A."/>
            <person name="Satake H."/>
            <person name="Nakayama K."/>
        </authorList>
    </citation>
    <scope>NUCLEOTIDE SEQUENCE</scope>
</reference>
<sequence length="250" mass="28001">MNTTAQQTTLDNALATPSDRVEIGKCNMRIIPTITKKEPTYQVVFNALALSPLYPDFLITTEKKASVKAERSKEIDLLFEATIVKETQMKKAIKRSKKETNIHQAGDDERTESDDGKSIDLNKIDDEEETQEDEFLHTPEDYVPTDEETNDVDDEEYDRINKEMYDYVNVELKDAELTDEGKGDDDRDEDPPAGLDQGLKRKKTSKDAEPSKKAKSTDTSKGTTKSQPKSTGKSAQADETVVEAGDTQLL</sequence>
<dbReference type="AlphaFoldDB" id="A0A699ITK4"/>
<comment type="caution">
    <text evidence="2">The sequence shown here is derived from an EMBL/GenBank/DDBJ whole genome shotgun (WGS) entry which is preliminary data.</text>
</comment>
<evidence type="ECO:0000313" key="2">
    <source>
        <dbReference type="EMBL" id="GEZ80492.1"/>
    </source>
</evidence>
<evidence type="ECO:0000256" key="1">
    <source>
        <dbReference type="SAM" id="MobiDB-lite"/>
    </source>
</evidence>
<organism evidence="2">
    <name type="scientific">Tanacetum cinerariifolium</name>
    <name type="common">Dalmatian daisy</name>
    <name type="synonym">Chrysanthemum cinerariifolium</name>
    <dbReference type="NCBI Taxonomy" id="118510"/>
    <lineage>
        <taxon>Eukaryota</taxon>
        <taxon>Viridiplantae</taxon>
        <taxon>Streptophyta</taxon>
        <taxon>Embryophyta</taxon>
        <taxon>Tracheophyta</taxon>
        <taxon>Spermatophyta</taxon>
        <taxon>Magnoliopsida</taxon>
        <taxon>eudicotyledons</taxon>
        <taxon>Gunneridae</taxon>
        <taxon>Pentapetalae</taxon>
        <taxon>asterids</taxon>
        <taxon>campanulids</taxon>
        <taxon>Asterales</taxon>
        <taxon>Asteraceae</taxon>
        <taxon>Asteroideae</taxon>
        <taxon>Anthemideae</taxon>
        <taxon>Anthemidinae</taxon>
        <taxon>Tanacetum</taxon>
    </lineage>
</organism>
<feature type="compositionally biased region" description="Basic and acidic residues" evidence="1">
    <location>
        <begin position="205"/>
        <end position="218"/>
    </location>
</feature>
<gene>
    <name evidence="2" type="ORF">Tci_552465</name>
</gene>
<feature type="compositionally biased region" description="Acidic residues" evidence="1">
    <location>
        <begin position="143"/>
        <end position="157"/>
    </location>
</feature>
<dbReference type="EMBL" id="BKCJ010325919">
    <property type="protein sequence ID" value="GEZ80492.1"/>
    <property type="molecule type" value="Genomic_DNA"/>
</dbReference>
<protein>
    <submittedName>
        <fullName evidence="2">Uncharacterized protein</fullName>
    </submittedName>
</protein>
<accession>A0A699ITK4</accession>
<feature type="compositionally biased region" description="Basic and acidic residues" evidence="1">
    <location>
        <begin position="158"/>
        <end position="185"/>
    </location>
</feature>
<name>A0A699ITK4_TANCI</name>
<proteinExistence type="predicted"/>
<feature type="region of interest" description="Disordered" evidence="1">
    <location>
        <begin position="93"/>
        <end position="250"/>
    </location>
</feature>
<feature type="compositionally biased region" description="Basic and acidic residues" evidence="1">
    <location>
        <begin position="98"/>
        <end position="124"/>
    </location>
</feature>